<organism evidence="1 2">
    <name type="scientific">Streptomyces caatingaensis</name>
    <dbReference type="NCBI Taxonomy" id="1678637"/>
    <lineage>
        <taxon>Bacteria</taxon>
        <taxon>Bacillati</taxon>
        <taxon>Actinomycetota</taxon>
        <taxon>Actinomycetes</taxon>
        <taxon>Kitasatosporales</taxon>
        <taxon>Streptomycetaceae</taxon>
        <taxon>Streptomyces</taxon>
    </lineage>
</organism>
<accession>A0A0K9X9A6</accession>
<keyword evidence="2" id="KW-1185">Reference proteome</keyword>
<evidence type="ECO:0000313" key="2">
    <source>
        <dbReference type="Proteomes" id="UP000037288"/>
    </source>
</evidence>
<dbReference type="PATRIC" id="fig|1678637.3.peg.6049"/>
<comment type="caution">
    <text evidence="1">The sequence shown here is derived from an EMBL/GenBank/DDBJ whole genome shotgun (WGS) entry which is preliminary data.</text>
</comment>
<evidence type="ECO:0000313" key="1">
    <source>
        <dbReference type="EMBL" id="KNB49217.1"/>
    </source>
</evidence>
<proteinExistence type="predicted"/>
<sequence length="63" mass="7305">MDHWQFYIAIKLGNGIHTFSGDSFTDHGTDPRELVEGTLAELFRKYPDLKAGRVIRCDCHRIR</sequence>
<protein>
    <submittedName>
        <fullName evidence="1">Uncharacterized protein</fullName>
    </submittedName>
</protein>
<dbReference type="STRING" id="1678637.AC230_28305"/>
<reference evidence="2" key="1">
    <citation type="submission" date="2015-07" db="EMBL/GenBank/DDBJ databases">
        <title>Draft genome sequence of Streptomyces sp. CMAA 1322, a bacterium isolated from Caatinga biome, from dry forest semiarid of Brazil.</title>
        <authorList>
            <person name="Santos S.N."/>
            <person name="Gacesa R."/>
            <person name="Taketani R.G."/>
            <person name="Long P.F."/>
            <person name="Melo I.S."/>
        </authorList>
    </citation>
    <scope>NUCLEOTIDE SEQUENCE [LARGE SCALE GENOMIC DNA]</scope>
    <source>
        <strain evidence="2">CMAA 1322</strain>
    </source>
</reference>
<gene>
    <name evidence="1" type="ORF">AC230_28305</name>
</gene>
<dbReference type="EMBL" id="LFXA01000018">
    <property type="protein sequence ID" value="KNB49217.1"/>
    <property type="molecule type" value="Genomic_DNA"/>
</dbReference>
<name>A0A0K9X9A6_9ACTN</name>
<dbReference type="RefSeq" id="WP_049719167.1">
    <property type="nucleotide sequence ID" value="NZ_LFXA01000018.1"/>
</dbReference>
<dbReference type="AlphaFoldDB" id="A0A0K9X9A6"/>
<dbReference type="Proteomes" id="UP000037288">
    <property type="component" value="Unassembled WGS sequence"/>
</dbReference>